<keyword evidence="2" id="KW-1185">Reference proteome</keyword>
<protein>
    <submittedName>
        <fullName evidence="1">Uncharacterized protein</fullName>
    </submittedName>
</protein>
<dbReference type="AlphaFoldDB" id="A0A6A0AGB9"/>
<sequence length="109" mass="11031">ETFNSDNSYLYAIPSFGLARTITATTCWNGASTAQYPSTLIVATGPGPWCTPQTAATLIGTVTSAGGVCGTLSTITFLAEPNASYIIAVSSRATGSVTHPATLLVTVAA</sequence>
<evidence type="ECO:0000313" key="2">
    <source>
        <dbReference type="Proteomes" id="UP000485058"/>
    </source>
</evidence>
<accession>A0A6A0AGB9</accession>
<dbReference type="Proteomes" id="UP000485058">
    <property type="component" value="Unassembled WGS sequence"/>
</dbReference>
<organism evidence="1 2">
    <name type="scientific">Haematococcus lacustris</name>
    <name type="common">Green alga</name>
    <name type="synonym">Haematococcus pluvialis</name>
    <dbReference type="NCBI Taxonomy" id="44745"/>
    <lineage>
        <taxon>Eukaryota</taxon>
        <taxon>Viridiplantae</taxon>
        <taxon>Chlorophyta</taxon>
        <taxon>core chlorophytes</taxon>
        <taxon>Chlorophyceae</taxon>
        <taxon>CS clade</taxon>
        <taxon>Chlamydomonadales</taxon>
        <taxon>Haematococcaceae</taxon>
        <taxon>Haematococcus</taxon>
    </lineage>
</organism>
<name>A0A6A0AGB9_HAELA</name>
<evidence type="ECO:0000313" key="1">
    <source>
        <dbReference type="EMBL" id="GFH31688.1"/>
    </source>
</evidence>
<feature type="non-terminal residue" evidence="1">
    <location>
        <position position="1"/>
    </location>
</feature>
<proteinExistence type="predicted"/>
<comment type="caution">
    <text evidence="1">The sequence shown here is derived from an EMBL/GenBank/DDBJ whole genome shotgun (WGS) entry which is preliminary data.</text>
</comment>
<gene>
    <name evidence="1" type="ORF">HaLaN_30778</name>
</gene>
<dbReference type="EMBL" id="BLLF01005835">
    <property type="protein sequence ID" value="GFH31688.1"/>
    <property type="molecule type" value="Genomic_DNA"/>
</dbReference>
<reference evidence="1 2" key="1">
    <citation type="submission" date="2020-02" db="EMBL/GenBank/DDBJ databases">
        <title>Draft genome sequence of Haematococcus lacustris strain NIES-144.</title>
        <authorList>
            <person name="Morimoto D."/>
            <person name="Nakagawa S."/>
            <person name="Yoshida T."/>
            <person name="Sawayama S."/>
        </authorList>
    </citation>
    <scope>NUCLEOTIDE SEQUENCE [LARGE SCALE GENOMIC DNA]</scope>
    <source>
        <strain evidence="1 2">NIES-144</strain>
    </source>
</reference>